<gene>
    <name evidence="1" type="ORF">M413DRAFT_27211</name>
</gene>
<dbReference type="AlphaFoldDB" id="A0A0C3CFR1"/>
<protein>
    <submittedName>
        <fullName evidence="1">Uncharacterized protein</fullName>
    </submittedName>
</protein>
<keyword evidence="2" id="KW-1185">Reference proteome</keyword>
<evidence type="ECO:0000313" key="2">
    <source>
        <dbReference type="Proteomes" id="UP000053424"/>
    </source>
</evidence>
<dbReference type="EMBL" id="KN831778">
    <property type="protein sequence ID" value="KIM42461.1"/>
    <property type="molecule type" value="Genomic_DNA"/>
</dbReference>
<evidence type="ECO:0000313" key="1">
    <source>
        <dbReference type="EMBL" id="KIM42461.1"/>
    </source>
</evidence>
<dbReference type="HOGENOM" id="CLU_061604_0_0_1"/>
<proteinExistence type="predicted"/>
<accession>A0A0C3CFR1</accession>
<organism evidence="1 2">
    <name type="scientific">Hebeloma cylindrosporum</name>
    <dbReference type="NCBI Taxonomy" id="76867"/>
    <lineage>
        <taxon>Eukaryota</taxon>
        <taxon>Fungi</taxon>
        <taxon>Dikarya</taxon>
        <taxon>Basidiomycota</taxon>
        <taxon>Agaricomycotina</taxon>
        <taxon>Agaricomycetes</taxon>
        <taxon>Agaricomycetidae</taxon>
        <taxon>Agaricales</taxon>
        <taxon>Agaricineae</taxon>
        <taxon>Hymenogastraceae</taxon>
        <taxon>Hebeloma</taxon>
    </lineage>
</organism>
<reference evidence="1 2" key="1">
    <citation type="submission" date="2014-04" db="EMBL/GenBank/DDBJ databases">
        <authorList>
            <consortium name="DOE Joint Genome Institute"/>
            <person name="Kuo A."/>
            <person name="Gay G."/>
            <person name="Dore J."/>
            <person name="Kohler A."/>
            <person name="Nagy L.G."/>
            <person name="Floudas D."/>
            <person name="Copeland A."/>
            <person name="Barry K.W."/>
            <person name="Cichocki N."/>
            <person name="Veneault-Fourrey C."/>
            <person name="LaButti K."/>
            <person name="Lindquist E.A."/>
            <person name="Lipzen A."/>
            <person name="Lundell T."/>
            <person name="Morin E."/>
            <person name="Murat C."/>
            <person name="Sun H."/>
            <person name="Tunlid A."/>
            <person name="Henrissat B."/>
            <person name="Grigoriev I.V."/>
            <person name="Hibbett D.S."/>
            <person name="Martin F."/>
            <person name="Nordberg H.P."/>
            <person name="Cantor M.N."/>
            <person name="Hua S.X."/>
        </authorList>
    </citation>
    <scope>NUCLEOTIDE SEQUENCE [LARGE SCALE GENOMIC DNA]</scope>
    <source>
        <strain evidence="2">h7</strain>
    </source>
</reference>
<reference evidence="2" key="2">
    <citation type="submission" date="2015-01" db="EMBL/GenBank/DDBJ databases">
        <title>Evolutionary Origins and Diversification of the Mycorrhizal Mutualists.</title>
        <authorList>
            <consortium name="DOE Joint Genome Institute"/>
            <consortium name="Mycorrhizal Genomics Consortium"/>
            <person name="Kohler A."/>
            <person name="Kuo A."/>
            <person name="Nagy L.G."/>
            <person name="Floudas D."/>
            <person name="Copeland A."/>
            <person name="Barry K.W."/>
            <person name="Cichocki N."/>
            <person name="Veneault-Fourrey C."/>
            <person name="LaButti K."/>
            <person name="Lindquist E.A."/>
            <person name="Lipzen A."/>
            <person name="Lundell T."/>
            <person name="Morin E."/>
            <person name="Murat C."/>
            <person name="Riley R."/>
            <person name="Ohm R."/>
            <person name="Sun H."/>
            <person name="Tunlid A."/>
            <person name="Henrissat B."/>
            <person name="Grigoriev I.V."/>
            <person name="Hibbett D.S."/>
            <person name="Martin F."/>
        </authorList>
    </citation>
    <scope>NUCLEOTIDE SEQUENCE [LARGE SCALE GENOMIC DNA]</scope>
    <source>
        <strain evidence="2">h7</strain>
    </source>
</reference>
<dbReference type="Proteomes" id="UP000053424">
    <property type="component" value="Unassembled WGS sequence"/>
</dbReference>
<sequence>MDDLCYQRNKRNSAVIRLRESFDSGSQVGSRELYLQVFWARHPRQAPNAGRRQGIALLLGSQAARQHPAPWFEPRFSRAIDRCLLAMKPNADAAFIATNDWGPILGERAILSPHSERRCHIPYVLSRVLELNEIVDEPGGLNLTPRDLGIPNILFYVNSVDPWLPTSLKFRSPYSKVAFIENLDQAHIWILDIKGRYHGRIIHGLEFQDASESRLSVAFAQVFPLFRLMLQLRGFLDIYVGPRNLKELESLENNPQPESPRLIKYTLSRDDCLICDEAARDTLKQMDFGALVPYQQIILPMGRDAVNILSRHFTSLFSSLRKHGQDRKLPNLESTEILEIRQKSSACIDDCNTGMWDAKACEGSAGP</sequence>
<name>A0A0C3CFR1_HEBCY</name>